<protein>
    <submittedName>
        <fullName evidence="1">Uncharacterized protein</fullName>
    </submittedName>
</protein>
<dbReference type="EnsemblMetazoa" id="PPA44056.1">
    <property type="protein sequence ID" value="PPA44056.1"/>
    <property type="gene ID" value="WBGene00282425"/>
</dbReference>
<sequence>MLRTSFNNQCEMITQHHYLFRINVRCSLSTTTFVELLSNRIVRVSSAQIRSTVFAINKLHRAPAINETHHHRITEPPHHQCHQMWSHHPTSELGIYAAHHPSITLHKEPQLVNYTAHRQFANLTIASPNRTTSHQMYSKSK</sequence>
<accession>A0A2A6BKF2</accession>
<dbReference type="Proteomes" id="UP000005239">
    <property type="component" value="Unassembled WGS sequence"/>
</dbReference>
<keyword evidence="2" id="KW-1185">Reference proteome</keyword>
<evidence type="ECO:0000313" key="2">
    <source>
        <dbReference type="Proteomes" id="UP000005239"/>
    </source>
</evidence>
<name>A0A2A6BKF2_PRIPA</name>
<dbReference type="AlphaFoldDB" id="A0A2A6BKF2"/>
<proteinExistence type="predicted"/>
<reference evidence="1" key="2">
    <citation type="submission" date="2022-06" db="UniProtKB">
        <authorList>
            <consortium name="EnsemblMetazoa"/>
        </authorList>
    </citation>
    <scope>IDENTIFICATION</scope>
    <source>
        <strain evidence="1">PS312</strain>
    </source>
</reference>
<organism evidence="1 2">
    <name type="scientific">Pristionchus pacificus</name>
    <name type="common">Parasitic nematode worm</name>
    <dbReference type="NCBI Taxonomy" id="54126"/>
    <lineage>
        <taxon>Eukaryota</taxon>
        <taxon>Metazoa</taxon>
        <taxon>Ecdysozoa</taxon>
        <taxon>Nematoda</taxon>
        <taxon>Chromadorea</taxon>
        <taxon>Rhabditida</taxon>
        <taxon>Rhabditina</taxon>
        <taxon>Diplogasteromorpha</taxon>
        <taxon>Diplogasteroidea</taxon>
        <taxon>Neodiplogasteridae</taxon>
        <taxon>Pristionchus</taxon>
    </lineage>
</organism>
<gene>
    <name evidence="1" type="primary">WBGene00282425</name>
</gene>
<reference evidence="2" key="1">
    <citation type="journal article" date="2008" name="Nat. Genet.">
        <title>The Pristionchus pacificus genome provides a unique perspective on nematode lifestyle and parasitism.</title>
        <authorList>
            <person name="Dieterich C."/>
            <person name="Clifton S.W."/>
            <person name="Schuster L.N."/>
            <person name="Chinwalla A."/>
            <person name="Delehaunty K."/>
            <person name="Dinkelacker I."/>
            <person name="Fulton L."/>
            <person name="Fulton R."/>
            <person name="Godfrey J."/>
            <person name="Minx P."/>
            <person name="Mitreva M."/>
            <person name="Roeseler W."/>
            <person name="Tian H."/>
            <person name="Witte H."/>
            <person name="Yang S.P."/>
            <person name="Wilson R.K."/>
            <person name="Sommer R.J."/>
        </authorList>
    </citation>
    <scope>NUCLEOTIDE SEQUENCE [LARGE SCALE GENOMIC DNA]</scope>
    <source>
        <strain evidence="2">PS312</strain>
    </source>
</reference>
<accession>A0A8R1YZ49</accession>
<evidence type="ECO:0000313" key="1">
    <source>
        <dbReference type="EnsemblMetazoa" id="PPA44056.1"/>
    </source>
</evidence>